<organism evidence="1 2">
    <name type="scientific">Metabacillus rhizolycopersici</name>
    <dbReference type="NCBI Taxonomy" id="2875709"/>
    <lineage>
        <taxon>Bacteria</taxon>
        <taxon>Bacillati</taxon>
        <taxon>Bacillota</taxon>
        <taxon>Bacilli</taxon>
        <taxon>Bacillales</taxon>
        <taxon>Bacillaceae</taxon>
        <taxon>Metabacillus</taxon>
    </lineage>
</organism>
<sequence length="113" mass="13617">MNWNWNETSIDLPHSFENLKELLNIICRKENKFSQYEFAKWCDNLTMAFDDDETEELNEFDNIAFGIAQDIECQWDLFLVNTYSLEELQNLDLSKVKLPQDWFIEWLKQLNGK</sequence>
<evidence type="ECO:0000313" key="1">
    <source>
        <dbReference type="EMBL" id="MBZ5750768.1"/>
    </source>
</evidence>
<gene>
    <name evidence="1" type="ORF">K9V48_11000</name>
</gene>
<name>A0ABS7US02_9BACI</name>
<protein>
    <submittedName>
        <fullName evidence="1">Uncharacterized protein</fullName>
    </submittedName>
</protein>
<dbReference type="EMBL" id="JAIQUM010000020">
    <property type="protein sequence ID" value="MBZ5750768.1"/>
    <property type="molecule type" value="Genomic_DNA"/>
</dbReference>
<reference evidence="1" key="1">
    <citation type="submission" date="2024-05" db="EMBL/GenBank/DDBJ databases">
        <title>Metabacillus sp. nov., isolated from the rhizosphere soil of tomato plants.</title>
        <authorList>
            <person name="Ma R."/>
        </authorList>
    </citation>
    <scope>NUCLEOTIDE SEQUENCE</scope>
    <source>
        <strain evidence="1">DBTR6</strain>
    </source>
</reference>
<comment type="caution">
    <text evidence="1">The sequence shown here is derived from an EMBL/GenBank/DDBJ whole genome shotgun (WGS) entry which is preliminary data.</text>
</comment>
<keyword evidence="2" id="KW-1185">Reference proteome</keyword>
<dbReference type="Proteomes" id="UP001165287">
    <property type="component" value="Unassembled WGS sequence"/>
</dbReference>
<proteinExistence type="predicted"/>
<evidence type="ECO:0000313" key="2">
    <source>
        <dbReference type="Proteomes" id="UP001165287"/>
    </source>
</evidence>
<accession>A0ABS7US02</accession>
<dbReference type="RefSeq" id="WP_224139051.1">
    <property type="nucleotide sequence ID" value="NZ_JAIQUM010000020.1"/>
</dbReference>